<evidence type="ECO:0000313" key="5">
    <source>
        <dbReference type="EMBL" id="JAG01296.1"/>
    </source>
</evidence>
<organism evidence="5">
    <name type="scientific">Lygus hesperus</name>
    <name type="common">Western plant bug</name>
    <dbReference type="NCBI Taxonomy" id="30085"/>
    <lineage>
        <taxon>Eukaryota</taxon>
        <taxon>Metazoa</taxon>
        <taxon>Ecdysozoa</taxon>
        <taxon>Arthropoda</taxon>
        <taxon>Hexapoda</taxon>
        <taxon>Insecta</taxon>
        <taxon>Pterygota</taxon>
        <taxon>Neoptera</taxon>
        <taxon>Paraneoptera</taxon>
        <taxon>Hemiptera</taxon>
        <taxon>Heteroptera</taxon>
        <taxon>Panheteroptera</taxon>
        <taxon>Cimicomorpha</taxon>
        <taxon>Miridae</taxon>
        <taxon>Mirini</taxon>
        <taxon>Lygus</taxon>
    </lineage>
</organism>
<evidence type="ECO:0000256" key="2">
    <source>
        <dbReference type="SAM" id="Coils"/>
    </source>
</evidence>
<dbReference type="InterPro" id="IPR041637">
    <property type="entry name" value="Caprin-1_dimer"/>
</dbReference>
<feature type="compositionally biased region" description="Polar residues" evidence="3">
    <location>
        <begin position="428"/>
        <end position="439"/>
    </location>
</feature>
<proteinExistence type="inferred from homology"/>
<dbReference type="InterPro" id="IPR028816">
    <property type="entry name" value="Caprin"/>
</dbReference>
<feature type="domain" description="Caprin-1 dimerization" evidence="4">
    <location>
        <begin position="99"/>
        <end position="213"/>
    </location>
</feature>
<dbReference type="GO" id="GO:0005737">
    <property type="term" value="C:cytoplasm"/>
    <property type="evidence" value="ECO:0007669"/>
    <property type="project" value="TreeGrafter"/>
</dbReference>
<keyword evidence="2" id="KW-0175">Coiled coil</keyword>
<gene>
    <name evidence="5" type="primary">Caprin1_1</name>
    <name evidence="5" type="ORF">CM83_54947</name>
</gene>
<reference evidence="5" key="2">
    <citation type="submission" date="2014-07" db="EMBL/GenBank/DDBJ databases">
        <authorList>
            <person name="Hull J."/>
        </authorList>
    </citation>
    <scope>NUCLEOTIDE SEQUENCE</scope>
</reference>
<evidence type="ECO:0000256" key="1">
    <source>
        <dbReference type="ARBA" id="ARBA00007950"/>
    </source>
</evidence>
<name>A0A0A9W1J5_LYGHE</name>
<dbReference type="EMBL" id="GBHO01042308">
    <property type="protein sequence ID" value="JAG01296.1"/>
    <property type="molecule type" value="Transcribed_RNA"/>
</dbReference>
<evidence type="ECO:0000259" key="4">
    <source>
        <dbReference type="Pfam" id="PF18293"/>
    </source>
</evidence>
<comment type="similarity">
    <text evidence="1">Belongs to the caprin family.</text>
</comment>
<feature type="compositionally biased region" description="Basic and acidic residues" evidence="3">
    <location>
        <begin position="514"/>
        <end position="543"/>
    </location>
</feature>
<feature type="compositionally biased region" description="Gly residues" evidence="3">
    <location>
        <begin position="581"/>
        <end position="611"/>
    </location>
</feature>
<sequence>MPTASLARLEKQASLDANDPLKQGIVIIEHKIRNLEKRKVKLDGYRELQESGKVLNSDQLEAISKFDAVIAHLEFAKELSKQLQTLANDSAKTLKKQARKEAAERAQQELARTKELLIINDVLTSMGQQAVRDDLLSGKGKVSVTEEELQAIDDLYEELTPKKEEPMAFLDMFQTPAETMHHLMEGKNREAFGSTYSALKTKLMEIATSGYFDTAAPVPEVVETPEVIPEPEPEPVPEEALPPMEPVAEPPVQLSQIVPPQMQPQPIVPHTFQPNKGQPSMQVHPADVDSSIVTAIPAGQPIPGQTPQQIETAYFTPSHLRVFQSGTIDFMQENEIDTPENTEAAPSAIPTMTFANQSFSASEPPQLPHIPPAAHHIEIQQPYQNVAPSLLQQTDEEKGWSTTGGNSIELEQPVAPVQQQQPVNAWTSLPTEQTPPQNLGGSGDDDWASQTEQWSQNQVNPAMSNDGFITAGSGRGRGGRGRGGGGGGDRNNKGGYSGSRGGGSRNSTGGRGGYRGEREGGYRGDREGGYNRDREGGYKDREGGGSYYKDQNNSGGYQNGYQSGRSSRGGGGAPRQSQDRQGGGGGRGGGGRGGRGGYRGGSGNPGGNYRQ</sequence>
<dbReference type="PANTHER" id="PTHR22922">
    <property type="entry name" value="GPI-ANCHORED PROTEIN P137"/>
    <property type="match status" value="1"/>
</dbReference>
<dbReference type="GO" id="GO:0003723">
    <property type="term" value="F:RNA binding"/>
    <property type="evidence" value="ECO:0007669"/>
    <property type="project" value="TreeGrafter"/>
</dbReference>
<feature type="compositionally biased region" description="Gly residues" evidence="3">
    <location>
        <begin position="473"/>
        <end position="513"/>
    </location>
</feature>
<dbReference type="AlphaFoldDB" id="A0A0A9W1J5"/>
<feature type="region of interest" description="Disordered" evidence="3">
    <location>
        <begin position="428"/>
        <end position="611"/>
    </location>
</feature>
<reference evidence="6" key="3">
    <citation type="submission" date="2014-09" db="EMBL/GenBank/DDBJ databases">
        <authorList>
            <person name="Magalhaes I.L.F."/>
            <person name="Oliveira U."/>
            <person name="Santos F.R."/>
            <person name="Vidigal T.H.D.A."/>
            <person name="Brescovit A.D."/>
            <person name="Santos A.J."/>
        </authorList>
    </citation>
    <scope>NUCLEOTIDE SEQUENCE</scope>
</reference>
<evidence type="ECO:0000313" key="6">
    <source>
        <dbReference type="EMBL" id="JAG59073.1"/>
    </source>
</evidence>
<feature type="coiled-coil region" evidence="2">
    <location>
        <begin position="76"/>
        <end position="116"/>
    </location>
</feature>
<protein>
    <submittedName>
        <fullName evidence="5">Caprin-1</fullName>
    </submittedName>
</protein>
<dbReference type="EMBL" id="GBRD01006748">
    <property type="protein sequence ID" value="JAG59073.1"/>
    <property type="molecule type" value="Transcribed_RNA"/>
</dbReference>
<evidence type="ECO:0000256" key="3">
    <source>
        <dbReference type="SAM" id="MobiDB-lite"/>
    </source>
</evidence>
<dbReference type="PANTHER" id="PTHR22922:SF19">
    <property type="entry name" value="CAPRIN HOMOLOG"/>
    <property type="match status" value="1"/>
</dbReference>
<reference evidence="5" key="1">
    <citation type="journal article" date="2014" name="PLoS ONE">
        <title>Transcriptome-Based Identification of ABC Transporters in the Western Tarnished Plant Bug Lygus hesperus.</title>
        <authorList>
            <person name="Hull J.J."/>
            <person name="Chaney K."/>
            <person name="Geib S.M."/>
            <person name="Fabrick J.A."/>
            <person name="Brent C.S."/>
            <person name="Walsh D."/>
            <person name="Lavine L.C."/>
        </authorList>
    </citation>
    <scope>NUCLEOTIDE SEQUENCE</scope>
</reference>
<accession>A0A0A9W1J5</accession>
<feature type="compositionally biased region" description="Polar residues" evidence="3">
    <location>
        <begin position="448"/>
        <end position="463"/>
    </location>
</feature>
<dbReference type="Pfam" id="PF18293">
    <property type="entry name" value="Caprin-1_dimer"/>
    <property type="match status" value="1"/>
</dbReference>